<protein>
    <submittedName>
        <fullName evidence="3">Uncharacterized protein</fullName>
    </submittedName>
</protein>
<keyword evidence="2" id="KW-0472">Membrane</keyword>
<evidence type="ECO:0000313" key="3">
    <source>
        <dbReference type="EMBL" id="EHY54088.1"/>
    </source>
</evidence>
<dbReference type="eggNOG" id="ENOG502SC0A">
    <property type="taxonomic scope" value="Eukaryota"/>
</dbReference>
<dbReference type="RefSeq" id="XP_009154549.1">
    <property type="nucleotide sequence ID" value="XM_009156301.1"/>
</dbReference>
<evidence type="ECO:0000313" key="4">
    <source>
        <dbReference type="Proteomes" id="UP000007304"/>
    </source>
</evidence>
<keyword evidence="2" id="KW-0812">Transmembrane</keyword>
<organism evidence="3 4">
    <name type="scientific">Exophiala dermatitidis (strain ATCC 34100 / CBS 525.76 / NIH/UT8656)</name>
    <name type="common">Black yeast</name>
    <name type="synonym">Wangiella dermatitidis</name>
    <dbReference type="NCBI Taxonomy" id="858893"/>
    <lineage>
        <taxon>Eukaryota</taxon>
        <taxon>Fungi</taxon>
        <taxon>Dikarya</taxon>
        <taxon>Ascomycota</taxon>
        <taxon>Pezizomycotina</taxon>
        <taxon>Eurotiomycetes</taxon>
        <taxon>Chaetothyriomycetidae</taxon>
        <taxon>Chaetothyriales</taxon>
        <taxon>Herpotrichiellaceae</taxon>
        <taxon>Exophiala</taxon>
    </lineage>
</organism>
<dbReference type="HOGENOM" id="CLU_1343246_0_0_1"/>
<dbReference type="OrthoDB" id="3358750at2759"/>
<feature type="region of interest" description="Disordered" evidence="1">
    <location>
        <begin position="67"/>
        <end position="204"/>
    </location>
</feature>
<dbReference type="EMBL" id="JH226131">
    <property type="protein sequence ID" value="EHY54088.1"/>
    <property type="molecule type" value="Genomic_DNA"/>
</dbReference>
<gene>
    <name evidence="3" type="ORF">HMPREF1120_02264</name>
</gene>
<dbReference type="VEuPathDB" id="FungiDB:HMPREF1120_02264"/>
<keyword evidence="2" id="KW-1133">Transmembrane helix</keyword>
<dbReference type="Proteomes" id="UP000007304">
    <property type="component" value="Unassembled WGS sequence"/>
</dbReference>
<name>H6BS33_EXODN</name>
<feature type="transmembrane region" description="Helical" evidence="2">
    <location>
        <begin position="23"/>
        <end position="40"/>
    </location>
</feature>
<proteinExistence type="predicted"/>
<dbReference type="PANTHER" id="PTHR39475:SF1">
    <property type="entry name" value="CONIDIATION-SPECIFIC PROTEIN 6"/>
    <property type="match status" value="1"/>
</dbReference>
<feature type="compositionally biased region" description="Gly residues" evidence="1">
    <location>
        <begin position="189"/>
        <end position="198"/>
    </location>
</feature>
<dbReference type="AlphaFoldDB" id="H6BS33"/>
<dbReference type="PANTHER" id="PTHR39475">
    <property type="entry name" value="CONIDIATION-SPECIFIC PROTEIN 6"/>
    <property type="match status" value="1"/>
</dbReference>
<reference evidence="3" key="1">
    <citation type="submission" date="2011-07" db="EMBL/GenBank/DDBJ databases">
        <title>The Genome Sequence of Exophiala (Wangiella) dermatitidis NIH/UT8656.</title>
        <authorList>
            <consortium name="The Broad Institute Genome Sequencing Platform"/>
            <person name="Cuomo C."/>
            <person name="Wang Z."/>
            <person name="Hunicke-Smith S."/>
            <person name="Szanislo P.J."/>
            <person name="Earl A."/>
            <person name="Young S.K."/>
            <person name="Zeng Q."/>
            <person name="Gargeya S."/>
            <person name="Fitzgerald M."/>
            <person name="Haas B."/>
            <person name="Abouelleil A."/>
            <person name="Alvarado L."/>
            <person name="Arachchi H.M."/>
            <person name="Berlin A."/>
            <person name="Brown A."/>
            <person name="Chapman S.B."/>
            <person name="Chen Z."/>
            <person name="Dunbar C."/>
            <person name="Freedman E."/>
            <person name="Gearin G."/>
            <person name="Gellesch M."/>
            <person name="Goldberg J."/>
            <person name="Griggs A."/>
            <person name="Gujja S."/>
            <person name="Heiman D."/>
            <person name="Howarth C."/>
            <person name="Larson L."/>
            <person name="Lui A."/>
            <person name="MacDonald P.J.P."/>
            <person name="Montmayeur A."/>
            <person name="Murphy C."/>
            <person name="Neiman D."/>
            <person name="Pearson M."/>
            <person name="Priest M."/>
            <person name="Roberts A."/>
            <person name="Saif S."/>
            <person name="Shea T."/>
            <person name="Shenoy N."/>
            <person name="Sisk P."/>
            <person name="Stolte C."/>
            <person name="Sykes S."/>
            <person name="Wortman J."/>
            <person name="Nusbaum C."/>
            <person name="Birren B."/>
        </authorList>
    </citation>
    <scope>NUCLEOTIDE SEQUENCE</scope>
    <source>
        <strain evidence="3">NIH/UT8656</strain>
    </source>
</reference>
<evidence type="ECO:0000256" key="2">
    <source>
        <dbReference type="SAM" id="Phobius"/>
    </source>
</evidence>
<accession>H6BS33</accession>
<dbReference type="InParanoid" id="H6BS33"/>
<keyword evidence="4" id="KW-1185">Reference proteome</keyword>
<dbReference type="GeneID" id="20306903"/>
<evidence type="ECO:0000256" key="1">
    <source>
        <dbReference type="SAM" id="MobiDB-lite"/>
    </source>
</evidence>
<feature type="compositionally biased region" description="Basic and acidic residues" evidence="1">
    <location>
        <begin position="107"/>
        <end position="123"/>
    </location>
</feature>
<feature type="compositionally biased region" description="Polar residues" evidence="1">
    <location>
        <begin position="69"/>
        <end position="80"/>
    </location>
</feature>
<sequence length="204" mass="22456">MMSCRLQTQHHSSSNGTKLRRKGVRYFLLYFPVLSFLIFLPHNTQQENIETLFILIRQTKPNTLDYPVTTMSTTSQSNVGGPQIYEAGDQRVPPDSQKPENQAHPYNEGKPHSHNNNDSKDQRSIANRLAASGPQNETSGSVHEKKANEIDPTLPARQHGNEPSRGAQIDKEIQDEEAEILKKKDAASGGAGKGGTGDVAGKKN</sequence>